<feature type="domain" description="Pterin-binding" evidence="9">
    <location>
        <begin position="20"/>
        <end position="272"/>
    </location>
</feature>
<accession>A0A2D0N3I0</accession>
<evidence type="ECO:0000256" key="3">
    <source>
        <dbReference type="ARBA" id="ARBA00004763"/>
    </source>
</evidence>
<dbReference type="PROSITE" id="PS00793">
    <property type="entry name" value="DHPS_2"/>
    <property type="match status" value="1"/>
</dbReference>
<evidence type="ECO:0000256" key="7">
    <source>
        <dbReference type="ARBA" id="ARBA00022842"/>
    </source>
</evidence>
<reference evidence="10 11" key="1">
    <citation type="submission" date="2017-10" db="EMBL/GenBank/DDBJ databases">
        <title>The draft genome sequence of Lewinella nigricans NBRC 102662.</title>
        <authorList>
            <person name="Wang K."/>
        </authorList>
    </citation>
    <scope>NUCLEOTIDE SEQUENCE [LARGE SCALE GENOMIC DNA]</scope>
    <source>
        <strain evidence="10 11">NBRC 102662</strain>
    </source>
</reference>
<comment type="caution">
    <text evidence="10">The sequence shown here is derived from an EMBL/GenBank/DDBJ whole genome shotgun (WGS) entry which is preliminary data.</text>
</comment>
<dbReference type="GO" id="GO:0046654">
    <property type="term" value="P:tetrahydrofolate biosynthetic process"/>
    <property type="evidence" value="ECO:0007669"/>
    <property type="project" value="TreeGrafter"/>
</dbReference>
<dbReference type="Proteomes" id="UP000223913">
    <property type="component" value="Unassembled WGS sequence"/>
</dbReference>
<evidence type="ECO:0000256" key="4">
    <source>
        <dbReference type="ARBA" id="ARBA00012458"/>
    </source>
</evidence>
<evidence type="ECO:0000313" key="11">
    <source>
        <dbReference type="Proteomes" id="UP000223913"/>
    </source>
</evidence>
<dbReference type="SUPFAM" id="SSF51717">
    <property type="entry name" value="Dihydropteroate synthetase-like"/>
    <property type="match status" value="1"/>
</dbReference>
<dbReference type="GO" id="GO:0046872">
    <property type="term" value="F:metal ion binding"/>
    <property type="evidence" value="ECO:0007669"/>
    <property type="project" value="UniProtKB-KW"/>
</dbReference>
<keyword evidence="7" id="KW-0460">Magnesium</keyword>
<dbReference type="CDD" id="cd00739">
    <property type="entry name" value="DHPS"/>
    <property type="match status" value="1"/>
</dbReference>
<dbReference type="Pfam" id="PF00809">
    <property type="entry name" value="Pterin_bind"/>
    <property type="match status" value="1"/>
</dbReference>
<name>A0A2D0N3I0_FLAN2</name>
<evidence type="ECO:0000313" key="10">
    <source>
        <dbReference type="EMBL" id="PHN02936.1"/>
    </source>
</evidence>
<evidence type="ECO:0000256" key="6">
    <source>
        <dbReference type="ARBA" id="ARBA00022723"/>
    </source>
</evidence>
<evidence type="ECO:0000259" key="9">
    <source>
        <dbReference type="PROSITE" id="PS50972"/>
    </source>
</evidence>
<evidence type="ECO:0000256" key="2">
    <source>
        <dbReference type="ARBA" id="ARBA00001946"/>
    </source>
</evidence>
<protein>
    <recommendedName>
        <fullName evidence="4">dihydropteroate synthase</fullName>
        <ecNumber evidence="4">2.5.1.15</ecNumber>
    </recommendedName>
</protein>
<dbReference type="PANTHER" id="PTHR20941">
    <property type="entry name" value="FOLATE SYNTHESIS PROTEINS"/>
    <property type="match status" value="1"/>
</dbReference>
<dbReference type="InterPro" id="IPR006390">
    <property type="entry name" value="DHP_synth_dom"/>
</dbReference>
<dbReference type="GO" id="GO:0004156">
    <property type="term" value="F:dihydropteroate synthase activity"/>
    <property type="evidence" value="ECO:0007669"/>
    <property type="project" value="UniProtKB-EC"/>
</dbReference>
<keyword evidence="6" id="KW-0479">Metal-binding</keyword>
<dbReference type="AlphaFoldDB" id="A0A2D0N3I0"/>
<dbReference type="NCBIfam" id="TIGR01496">
    <property type="entry name" value="DHPS"/>
    <property type="match status" value="1"/>
</dbReference>
<evidence type="ECO:0000256" key="5">
    <source>
        <dbReference type="ARBA" id="ARBA00022679"/>
    </source>
</evidence>
<dbReference type="PANTHER" id="PTHR20941:SF1">
    <property type="entry name" value="FOLIC ACID SYNTHESIS PROTEIN FOL1"/>
    <property type="match status" value="1"/>
</dbReference>
<dbReference type="GO" id="GO:0046656">
    <property type="term" value="P:folic acid biosynthetic process"/>
    <property type="evidence" value="ECO:0007669"/>
    <property type="project" value="UniProtKB-KW"/>
</dbReference>
<dbReference type="InterPro" id="IPR045031">
    <property type="entry name" value="DHP_synth-like"/>
</dbReference>
<dbReference type="PROSITE" id="PS50972">
    <property type="entry name" value="PTERIN_BINDING"/>
    <property type="match status" value="1"/>
</dbReference>
<evidence type="ECO:0000256" key="1">
    <source>
        <dbReference type="ARBA" id="ARBA00000012"/>
    </source>
</evidence>
<comment type="cofactor">
    <cofactor evidence="2">
        <name>Mg(2+)</name>
        <dbReference type="ChEBI" id="CHEBI:18420"/>
    </cofactor>
</comment>
<dbReference type="InterPro" id="IPR011005">
    <property type="entry name" value="Dihydropteroate_synth-like_sf"/>
</dbReference>
<organism evidence="10 11">
    <name type="scientific">Flavilitoribacter nigricans (strain ATCC 23147 / DSM 23189 / NBRC 102662 / NCIMB 1420 / SS-2)</name>
    <name type="common">Lewinella nigricans</name>
    <dbReference type="NCBI Taxonomy" id="1122177"/>
    <lineage>
        <taxon>Bacteria</taxon>
        <taxon>Pseudomonadati</taxon>
        <taxon>Bacteroidota</taxon>
        <taxon>Saprospiria</taxon>
        <taxon>Saprospirales</taxon>
        <taxon>Lewinellaceae</taxon>
        <taxon>Flavilitoribacter</taxon>
    </lineage>
</organism>
<dbReference type="OrthoDB" id="9811744at2"/>
<dbReference type="InterPro" id="IPR000489">
    <property type="entry name" value="Pterin-binding_dom"/>
</dbReference>
<gene>
    <name evidence="10" type="primary">folP</name>
    <name evidence="10" type="ORF">CRP01_29460</name>
</gene>
<comment type="pathway">
    <text evidence="3">Cofactor biosynthesis; tetrahydrofolate biosynthesis; 7,8-dihydrofolate from 2-amino-4-hydroxy-6-hydroxymethyl-7,8-dihydropteridine diphosphate and 4-aminobenzoate: step 1/2.</text>
</comment>
<dbReference type="Gene3D" id="3.20.20.20">
    <property type="entry name" value="Dihydropteroate synthase-like"/>
    <property type="match status" value="1"/>
</dbReference>
<evidence type="ECO:0000256" key="8">
    <source>
        <dbReference type="ARBA" id="ARBA00022909"/>
    </source>
</evidence>
<proteinExistence type="predicted"/>
<keyword evidence="11" id="KW-1185">Reference proteome</keyword>
<keyword evidence="5" id="KW-0808">Transferase</keyword>
<keyword evidence="8" id="KW-0289">Folate biosynthesis</keyword>
<dbReference type="GO" id="GO:0005829">
    <property type="term" value="C:cytosol"/>
    <property type="evidence" value="ECO:0007669"/>
    <property type="project" value="TreeGrafter"/>
</dbReference>
<comment type="catalytic activity">
    <reaction evidence="1">
        <text>(7,8-dihydropterin-6-yl)methyl diphosphate + 4-aminobenzoate = 7,8-dihydropteroate + diphosphate</text>
        <dbReference type="Rhea" id="RHEA:19949"/>
        <dbReference type="ChEBI" id="CHEBI:17836"/>
        <dbReference type="ChEBI" id="CHEBI:17839"/>
        <dbReference type="ChEBI" id="CHEBI:33019"/>
        <dbReference type="ChEBI" id="CHEBI:72950"/>
        <dbReference type="EC" id="2.5.1.15"/>
    </reaction>
</comment>
<dbReference type="EMBL" id="PDUD01000035">
    <property type="protein sequence ID" value="PHN02936.1"/>
    <property type="molecule type" value="Genomic_DNA"/>
</dbReference>
<dbReference type="RefSeq" id="WP_099153651.1">
    <property type="nucleotide sequence ID" value="NZ_PDUD01000035.1"/>
</dbReference>
<dbReference type="EC" id="2.5.1.15" evidence="4"/>
<sequence>MIHPKTTINCAGKLLDLSRPVVMGILNINDDSFYRGSRVTGIEKILETAGQMLAEGAAILDIGGMSSRPGAVVIDADEELERVLPAIETIHREFPDAILSIDTIRSKIAREAVAAGASIVNDISAGKFDADLYPTLAELQVPYVLMHMQKRPENMQEAPVYENVVQEILDFLIREVDALRQLGVKDIVIDPGFGFGKSVEHNYEILRSLHVFQMLDVPILAGISRKSMISKPLGVNSEHALNGTTALHMIALQQGARILRVHDVAPAMEVIKLWELLKG</sequence>